<evidence type="ECO:0000313" key="20">
    <source>
        <dbReference type="Proteomes" id="UP000196151"/>
    </source>
</evidence>
<organism evidence="18">
    <name type="scientific">Candidatus Enterococcus dunnyi</name>
    <dbReference type="NCBI Taxonomy" id="1834192"/>
    <lineage>
        <taxon>Bacteria</taxon>
        <taxon>Bacillati</taxon>
        <taxon>Bacillota</taxon>
        <taxon>Bacilli</taxon>
        <taxon>Lactobacillales</taxon>
        <taxon>Enterococcaceae</taxon>
        <taxon>Enterococcus</taxon>
    </lineage>
</organism>
<evidence type="ECO:0000256" key="16">
    <source>
        <dbReference type="SAM" id="Phobius"/>
    </source>
</evidence>
<keyword evidence="7" id="KW-0808">Transferase</keyword>
<dbReference type="GO" id="GO:0005886">
    <property type="term" value="C:plasma membrane"/>
    <property type="evidence" value="ECO:0007669"/>
    <property type="project" value="UniProtKB-SubCell"/>
</dbReference>
<comment type="function">
    <text evidence="10">Glycosaminoglycan synthesis. The hyaluronic acid capsule is involved in the pathogenicity of group A Streptococci; it may be the major virulence determinant.</text>
</comment>
<dbReference type="SUPFAM" id="SSF53448">
    <property type="entry name" value="Nucleotide-diphospho-sugar transferases"/>
    <property type="match status" value="1"/>
</dbReference>
<comment type="subcellular location">
    <subcellularLocation>
        <location evidence="1">Cell membrane</location>
    </subcellularLocation>
</comment>
<evidence type="ECO:0000256" key="11">
    <source>
        <dbReference type="ARBA" id="ARBA00040508"/>
    </source>
</evidence>
<evidence type="ECO:0000256" key="14">
    <source>
        <dbReference type="ARBA" id="ARBA00047709"/>
    </source>
</evidence>
<evidence type="ECO:0000256" key="3">
    <source>
        <dbReference type="ARBA" id="ARBA00006782"/>
    </source>
</evidence>
<dbReference type="InterPro" id="IPR001173">
    <property type="entry name" value="Glyco_trans_2-like"/>
</dbReference>
<proteinExistence type="inferred from homology"/>
<evidence type="ECO:0000256" key="1">
    <source>
        <dbReference type="ARBA" id="ARBA00004236"/>
    </source>
</evidence>
<evidence type="ECO:0000256" key="15">
    <source>
        <dbReference type="ARBA" id="ARBA00048168"/>
    </source>
</evidence>
<sequence>MKKSLFFLLEVTGKSLLFLIPVFSIGYIIFYELTHFNDQMIEQFILSGKLPMTAFFLVVLFVLIIHFTFNNQKKRVLKDSGIIPKIRRYKIGYWSIKRKTGKEQILFKKSTSMLVVTVVATIILGIIWFGYRLSGGSRHSLSGIAPFFTMSGGMALATLVLSALYTPYTSDGTKERNVHILMPIYNEPVENIENAFRSILNQTAKPYSFVAVDDGSQLVDYAELSAKYQRIFAEKDIRFQFLTQKNSGKRAAQLLAYRSLNIADFHNELILTVDSDTVFEKHAIEQGIIPFEDEQVYSVAGVIVTRNITDNILTIITDLLVVGHMVLIERSMNSMFGSVAVNSGPIAFYRAEVLNLAETLGYENERFGRARVEFSDDSFLTMAALLLGRAVAQSTAVSYTELPNKLSHHVRQHLRWSRGSFIRGFWRLSLFPINSFVFFRQAFGWAMFASMIVIKLQLLYWLIFVMTDIPFLLLAPLAFSAVYSLSYISIPRNDLAKRDKWIVFCAFPFTVLWMVFVLSPVRIWGYITHKKTGWGTRNKIEL</sequence>
<protein>
    <recommendedName>
        <fullName evidence="11">Hyaluronan synthase</fullName>
        <ecNumber evidence="4">2.4.1.212</ecNumber>
    </recommendedName>
    <alternativeName>
        <fullName evidence="13">Hyaluronate synthase</fullName>
    </alternativeName>
    <alternativeName>
        <fullName evidence="12">Hyaluronic acid synthase</fullName>
    </alternativeName>
</protein>
<evidence type="ECO:0000256" key="9">
    <source>
        <dbReference type="ARBA" id="ARBA00023136"/>
    </source>
</evidence>
<gene>
    <name evidence="19" type="ORF">A5889_000089</name>
    <name evidence="18" type="ORF">A5889_000779</name>
</gene>
<dbReference type="EC" id="2.4.1.212" evidence="4"/>
<evidence type="ECO:0000256" key="5">
    <source>
        <dbReference type="ARBA" id="ARBA00022475"/>
    </source>
</evidence>
<evidence type="ECO:0000313" key="18">
    <source>
        <dbReference type="EMBL" id="OUZ35303.1"/>
    </source>
</evidence>
<dbReference type="Gene3D" id="3.90.550.10">
    <property type="entry name" value="Spore Coat Polysaccharide Biosynthesis Protein SpsA, Chain A"/>
    <property type="match status" value="1"/>
</dbReference>
<comment type="similarity">
    <text evidence="3">Belongs to the NodC/HAS family.</text>
</comment>
<dbReference type="EMBL" id="CP147246">
    <property type="protein sequence ID" value="WYJ92610.1"/>
    <property type="molecule type" value="Genomic_DNA"/>
</dbReference>
<dbReference type="PANTHER" id="PTHR22913:SF12">
    <property type="entry name" value="MANNURONAN SYNTHASE"/>
    <property type="match status" value="1"/>
</dbReference>
<dbReference type="Pfam" id="PF00535">
    <property type="entry name" value="Glycos_transf_2"/>
    <property type="match status" value="1"/>
</dbReference>
<name>A0A200JDL6_9ENTE</name>
<dbReference type="GO" id="GO:0030213">
    <property type="term" value="P:hyaluronan biosynthetic process"/>
    <property type="evidence" value="ECO:0007669"/>
    <property type="project" value="TreeGrafter"/>
</dbReference>
<feature type="transmembrane region" description="Helical" evidence="16">
    <location>
        <begin position="471"/>
        <end position="489"/>
    </location>
</feature>
<dbReference type="GO" id="GO:0050501">
    <property type="term" value="F:hyaluronan synthase activity"/>
    <property type="evidence" value="ECO:0007669"/>
    <property type="project" value="UniProtKB-EC"/>
</dbReference>
<evidence type="ECO:0000259" key="17">
    <source>
        <dbReference type="Pfam" id="PF00535"/>
    </source>
</evidence>
<dbReference type="Proteomes" id="UP000196151">
    <property type="component" value="Chromosome"/>
</dbReference>
<keyword evidence="16" id="KW-1133">Transmembrane helix</keyword>
<feature type="transmembrane region" description="Helical" evidence="16">
    <location>
        <begin position="445"/>
        <end position="464"/>
    </location>
</feature>
<evidence type="ECO:0000256" key="2">
    <source>
        <dbReference type="ARBA" id="ARBA00004698"/>
    </source>
</evidence>
<comment type="catalytic activity">
    <reaction evidence="14">
        <text>[hyaluronan](n) + UDP-N-acetyl-alpha-D-glucosamine = N-acetyl-beta-D-glucosaminyl-(1-&gt;4)-[hyaluronan](n) + UDP + H(+)</text>
        <dbReference type="Rhea" id="RHEA:20465"/>
        <dbReference type="Rhea" id="RHEA-COMP:12583"/>
        <dbReference type="Rhea" id="RHEA-COMP:12585"/>
        <dbReference type="ChEBI" id="CHEBI:15378"/>
        <dbReference type="ChEBI" id="CHEBI:57705"/>
        <dbReference type="ChEBI" id="CHEBI:58223"/>
        <dbReference type="ChEBI" id="CHEBI:132153"/>
        <dbReference type="ChEBI" id="CHEBI:132154"/>
        <dbReference type="EC" id="2.4.1.212"/>
    </reaction>
</comment>
<dbReference type="EMBL" id="NIBQ01000001">
    <property type="protein sequence ID" value="OUZ35303.1"/>
    <property type="molecule type" value="Genomic_DNA"/>
</dbReference>
<evidence type="ECO:0000256" key="7">
    <source>
        <dbReference type="ARBA" id="ARBA00022679"/>
    </source>
</evidence>
<evidence type="ECO:0000256" key="4">
    <source>
        <dbReference type="ARBA" id="ARBA00012207"/>
    </source>
</evidence>
<comment type="pathway">
    <text evidence="2">Glycan biosynthesis; hyaluronan biosynthesis.</text>
</comment>
<keyword evidence="6" id="KW-0328">Glycosyltransferase</keyword>
<evidence type="ECO:0000313" key="19">
    <source>
        <dbReference type="EMBL" id="WYJ92610.1"/>
    </source>
</evidence>
<evidence type="ECO:0000256" key="8">
    <source>
        <dbReference type="ARBA" id="ARBA00022903"/>
    </source>
</evidence>
<keyword evidence="9 16" id="KW-0472">Membrane</keyword>
<evidence type="ECO:0000256" key="13">
    <source>
        <dbReference type="ARBA" id="ARBA00043237"/>
    </source>
</evidence>
<feature type="transmembrane region" description="Helical" evidence="16">
    <location>
        <begin position="501"/>
        <end position="521"/>
    </location>
</feature>
<feature type="transmembrane region" description="Helical" evidence="16">
    <location>
        <begin position="143"/>
        <end position="166"/>
    </location>
</feature>
<dbReference type="InterPro" id="IPR029044">
    <property type="entry name" value="Nucleotide-diphossugar_trans"/>
</dbReference>
<keyword evidence="5" id="KW-1003">Cell membrane</keyword>
<reference evidence="19" key="2">
    <citation type="submission" date="2017-05" db="EMBL/GenBank/DDBJ databases">
        <authorList>
            <consortium name="The Broad Institute Genomics Platform"/>
            <consortium name="The Broad Institute Genomic Center for Infectious Diseases"/>
            <person name="Earl A."/>
            <person name="Manson A."/>
            <person name="Schwartman J."/>
            <person name="Gilmore M."/>
            <person name="Abouelleil A."/>
            <person name="Cao P."/>
            <person name="Chapman S."/>
            <person name="Cusick C."/>
            <person name="Shea T."/>
            <person name="Young S."/>
            <person name="Neafsey D."/>
            <person name="Nusbaum C."/>
            <person name="Birren B."/>
        </authorList>
    </citation>
    <scope>NUCLEOTIDE SEQUENCE</scope>
    <source>
        <strain evidence="19">9D6_DIV0238</strain>
    </source>
</reference>
<reference evidence="19" key="3">
    <citation type="submission" date="2024-03" db="EMBL/GenBank/DDBJ databases">
        <title>The Genome Sequence of Enterococcus sp. DIV0238c.</title>
        <authorList>
            <consortium name="The Broad Institute Genomics Platform"/>
            <consortium name="The Broad Institute Microbial Omics Core"/>
            <consortium name="The Broad Institute Genomic Center for Infectious Diseases"/>
            <person name="Earl A."/>
            <person name="Manson A."/>
            <person name="Gilmore M."/>
            <person name="Schwartman J."/>
            <person name="Shea T."/>
            <person name="Abouelleil A."/>
            <person name="Cao P."/>
            <person name="Chapman S."/>
            <person name="Cusick C."/>
            <person name="Young S."/>
            <person name="Neafsey D."/>
            <person name="Nusbaum C."/>
            <person name="Birren B."/>
        </authorList>
    </citation>
    <scope>NUCLEOTIDE SEQUENCE</scope>
    <source>
        <strain evidence="19">9D6_DIV0238</strain>
    </source>
</reference>
<evidence type="ECO:0000256" key="12">
    <source>
        <dbReference type="ARBA" id="ARBA00042148"/>
    </source>
</evidence>
<dbReference type="AlphaFoldDB" id="A0A200JDL6"/>
<feature type="transmembrane region" description="Helical" evidence="16">
    <location>
        <begin position="112"/>
        <end position="131"/>
    </location>
</feature>
<evidence type="ECO:0000256" key="10">
    <source>
        <dbReference type="ARBA" id="ARBA00037408"/>
    </source>
</evidence>
<keyword evidence="16" id="KW-0812">Transmembrane</keyword>
<accession>A0A200JDL6</accession>
<keyword evidence="20" id="KW-1185">Reference proteome</keyword>
<dbReference type="RefSeq" id="WP_087639920.1">
    <property type="nucleotide sequence ID" value="NZ_CP147246.1"/>
</dbReference>
<feature type="transmembrane region" description="Helical" evidence="16">
    <location>
        <begin position="50"/>
        <end position="69"/>
    </location>
</feature>
<comment type="catalytic activity">
    <reaction evidence="15">
        <text>N-acetyl-beta-D-glucosaminyl-(1-&gt;4)-[hyaluronan](n) + UDP-alpha-D-glucuronate = [hyaluronan](n+1) + UDP + H(+)</text>
        <dbReference type="Rhea" id="RHEA:12528"/>
        <dbReference type="Rhea" id="RHEA-COMP:12585"/>
        <dbReference type="Rhea" id="RHEA-COMP:12587"/>
        <dbReference type="ChEBI" id="CHEBI:15378"/>
        <dbReference type="ChEBI" id="CHEBI:58052"/>
        <dbReference type="ChEBI" id="CHEBI:58223"/>
        <dbReference type="ChEBI" id="CHEBI:132153"/>
        <dbReference type="ChEBI" id="CHEBI:132154"/>
        <dbReference type="EC" id="2.4.1.212"/>
    </reaction>
</comment>
<feature type="transmembrane region" description="Helical" evidence="16">
    <location>
        <begin position="7"/>
        <end position="30"/>
    </location>
</feature>
<dbReference type="GO" id="GO:0085029">
    <property type="term" value="P:extracellular matrix assembly"/>
    <property type="evidence" value="ECO:0007669"/>
    <property type="project" value="TreeGrafter"/>
</dbReference>
<evidence type="ECO:0000256" key="6">
    <source>
        <dbReference type="ARBA" id="ARBA00022676"/>
    </source>
</evidence>
<keyword evidence="8" id="KW-0972">Capsule biogenesis/degradation</keyword>
<feature type="domain" description="Glycosyltransferase 2-like" evidence="17">
    <location>
        <begin position="180"/>
        <end position="354"/>
    </location>
</feature>
<dbReference type="PANTHER" id="PTHR22913">
    <property type="entry name" value="HYALURONAN SYNTHASE"/>
    <property type="match status" value="1"/>
</dbReference>
<dbReference type="OrthoDB" id="9766971at2"/>
<reference evidence="18" key="1">
    <citation type="submission" date="2017-05" db="EMBL/GenBank/DDBJ databases">
        <title>The Genome Sequence of Enterococcus sp. 9D6_DIV0238.</title>
        <authorList>
            <consortium name="The Broad Institute Genomics Platform"/>
            <consortium name="The Broad Institute Genomic Center for Infectious Diseases"/>
            <person name="Earl A."/>
            <person name="Manson A."/>
            <person name="Schwartman J."/>
            <person name="Gilmore M."/>
            <person name="Abouelleil A."/>
            <person name="Cao P."/>
            <person name="Chapman S."/>
            <person name="Cusick C."/>
            <person name="Shea T."/>
            <person name="Young S."/>
            <person name="Neafsey D."/>
            <person name="Nusbaum C."/>
            <person name="Birren B."/>
        </authorList>
    </citation>
    <scope>NUCLEOTIDE SEQUENCE [LARGE SCALE GENOMIC DNA]</scope>
    <source>
        <strain evidence="18">9D6_DIV0238</strain>
    </source>
</reference>